<dbReference type="PANTHER" id="PTHR38451:SF1">
    <property type="entry name" value="TRNA (ADENINE(22)-N(1))-METHYLTRANSFERASE"/>
    <property type="match status" value="1"/>
</dbReference>
<accession>A0ABW3KY18</accession>
<dbReference type="Gene3D" id="3.40.50.150">
    <property type="entry name" value="Vaccinia Virus protein VP39"/>
    <property type="match status" value="1"/>
</dbReference>
<protein>
    <submittedName>
        <fullName evidence="1">tRNA (Adenine(22)-N(1))-methyltransferase</fullName>
    </submittedName>
</protein>
<dbReference type="InterPro" id="IPR029063">
    <property type="entry name" value="SAM-dependent_MTases_sf"/>
</dbReference>
<dbReference type="PIRSF" id="PIRSF018637">
    <property type="entry name" value="TrmK"/>
    <property type="match status" value="1"/>
</dbReference>
<comment type="caution">
    <text evidence="1">The sequence shown here is derived from an EMBL/GenBank/DDBJ whole genome shotgun (WGS) entry which is preliminary data.</text>
</comment>
<dbReference type="Proteomes" id="UP001596990">
    <property type="component" value="Unassembled WGS sequence"/>
</dbReference>
<name>A0ABW3KY18_9BACI</name>
<dbReference type="EMBL" id="JBHTKL010000001">
    <property type="protein sequence ID" value="MFD1018781.1"/>
    <property type="molecule type" value="Genomic_DNA"/>
</dbReference>
<organism evidence="1 2">
    <name type="scientific">Thalassobacillus hwangdonensis</name>
    <dbReference type="NCBI Taxonomy" id="546108"/>
    <lineage>
        <taxon>Bacteria</taxon>
        <taxon>Bacillati</taxon>
        <taxon>Bacillota</taxon>
        <taxon>Bacilli</taxon>
        <taxon>Bacillales</taxon>
        <taxon>Bacillaceae</taxon>
        <taxon>Thalassobacillus</taxon>
    </lineage>
</organism>
<evidence type="ECO:0000313" key="2">
    <source>
        <dbReference type="Proteomes" id="UP001596990"/>
    </source>
</evidence>
<dbReference type="InterPro" id="IPR006901">
    <property type="entry name" value="TrmK"/>
</dbReference>
<evidence type="ECO:0000313" key="1">
    <source>
        <dbReference type="EMBL" id="MFD1018781.1"/>
    </source>
</evidence>
<dbReference type="Pfam" id="PF04816">
    <property type="entry name" value="TrmK"/>
    <property type="match status" value="1"/>
</dbReference>
<dbReference type="RefSeq" id="WP_386057545.1">
    <property type="nucleotide sequence ID" value="NZ_JBHTKL010000001.1"/>
</dbReference>
<sequence>MNEHVLSNRLAMVASYLPQGAFFADIGSDHAYLPCFVCLKDEQARAIAGEVNEGPFQSAVNEVEKNDLEDRISVRKGDGLDVLHEGEVDHIIVAGMGGTLISSILENGKEKLGAVKRIIVQPNVDAESCRRWFDQNGFMLTDEHILEESGHIYEVLVADADGQESPYEPDNKEKQLYFGPFLTSAKTQPFIEKWKEELTKKQRVLSQIEKAKQPDPSKVEEFKKKIHWIEEVLGNG</sequence>
<proteinExistence type="predicted"/>
<dbReference type="PANTHER" id="PTHR38451">
    <property type="entry name" value="TRNA (ADENINE(22)-N(1))-METHYLTRANSFERASE"/>
    <property type="match status" value="1"/>
</dbReference>
<gene>
    <name evidence="1" type="ORF">ACFQ2J_06180</name>
</gene>
<dbReference type="Gene3D" id="1.10.287.1890">
    <property type="match status" value="1"/>
</dbReference>
<keyword evidence="2" id="KW-1185">Reference proteome</keyword>
<reference evidence="2" key="1">
    <citation type="journal article" date="2019" name="Int. J. Syst. Evol. Microbiol.">
        <title>The Global Catalogue of Microorganisms (GCM) 10K type strain sequencing project: providing services to taxonomists for standard genome sequencing and annotation.</title>
        <authorList>
            <consortium name="The Broad Institute Genomics Platform"/>
            <consortium name="The Broad Institute Genome Sequencing Center for Infectious Disease"/>
            <person name="Wu L."/>
            <person name="Ma J."/>
        </authorList>
    </citation>
    <scope>NUCLEOTIDE SEQUENCE [LARGE SCALE GENOMIC DNA]</scope>
    <source>
        <strain evidence="2">CCUG 56607</strain>
    </source>
</reference>
<dbReference type="SUPFAM" id="SSF53335">
    <property type="entry name" value="S-adenosyl-L-methionine-dependent methyltransferases"/>
    <property type="match status" value="1"/>
</dbReference>